<proteinExistence type="predicted"/>
<dbReference type="Pfam" id="PF06985">
    <property type="entry name" value="HET"/>
    <property type="match status" value="1"/>
</dbReference>
<organism evidence="2 3">
    <name type="scientific">Coleophoma cylindrospora</name>
    <dbReference type="NCBI Taxonomy" id="1849047"/>
    <lineage>
        <taxon>Eukaryota</taxon>
        <taxon>Fungi</taxon>
        <taxon>Dikarya</taxon>
        <taxon>Ascomycota</taxon>
        <taxon>Pezizomycotina</taxon>
        <taxon>Leotiomycetes</taxon>
        <taxon>Helotiales</taxon>
        <taxon>Dermateaceae</taxon>
        <taxon>Coleophoma</taxon>
    </lineage>
</organism>
<comment type="caution">
    <text evidence="2">The sequence shown here is derived from an EMBL/GenBank/DDBJ whole genome shotgun (WGS) entry which is preliminary data.</text>
</comment>
<reference evidence="2 3" key="1">
    <citation type="journal article" date="2018" name="IMA Fungus">
        <title>IMA Genome-F 9: Draft genome sequence of Annulohypoxylon stygium, Aspergillus mulundensis, Berkeleyomyces basicola (syn. Thielaviopsis basicola), Ceratocystis smalleyi, two Cercospora beticola strains, Coleophoma cylindrospora, Fusarium fracticaudum, Phialophora cf. hyalina, and Morchella septimelata.</title>
        <authorList>
            <person name="Wingfield B.D."/>
            <person name="Bills G.F."/>
            <person name="Dong Y."/>
            <person name="Huang W."/>
            <person name="Nel W.J."/>
            <person name="Swalarsk-Parry B.S."/>
            <person name="Vaghefi N."/>
            <person name="Wilken P.M."/>
            <person name="An Z."/>
            <person name="de Beer Z.W."/>
            <person name="De Vos L."/>
            <person name="Chen L."/>
            <person name="Duong T.A."/>
            <person name="Gao Y."/>
            <person name="Hammerbacher A."/>
            <person name="Kikkert J.R."/>
            <person name="Li Y."/>
            <person name="Li H."/>
            <person name="Li K."/>
            <person name="Li Q."/>
            <person name="Liu X."/>
            <person name="Ma X."/>
            <person name="Naidoo K."/>
            <person name="Pethybridge S.J."/>
            <person name="Sun J."/>
            <person name="Steenkamp E.T."/>
            <person name="van der Nest M.A."/>
            <person name="van Wyk S."/>
            <person name="Wingfield M.J."/>
            <person name="Xiong C."/>
            <person name="Yue Q."/>
            <person name="Zhang X."/>
        </authorList>
    </citation>
    <scope>NUCLEOTIDE SEQUENCE [LARGE SCALE GENOMIC DNA]</scope>
    <source>
        <strain evidence="2 3">BP6252</strain>
    </source>
</reference>
<dbReference type="AlphaFoldDB" id="A0A3D8QGM8"/>
<protein>
    <recommendedName>
        <fullName evidence="1">Heterokaryon incompatibility domain-containing protein</fullName>
    </recommendedName>
</protein>
<dbReference type="Proteomes" id="UP000256645">
    <property type="component" value="Unassembled WGS sequence"/>
</dbReference>
<name>A0A3D8QGM8_9HELO</name>
<dbReference type="STRING" id="1849047.A0A3D8QGM8"/>
<evidence type="ECO:0000259" key="1">
    <source>
        <dbReference type="Pfam" id="PF06985"/>
    </source>
</evidence>
<feature type="domain" description="Heterokaryon incompatibility" evidence="1">
    <location>
        <begin position="415"/>
        <end position="471"/>
    </location>
</feature>
<evidence type="ECO:0000313" key="2">
    <source>
        <dbReference type="EMBL" id="RDW60830.1"/>
    </source>
</evidence>
<keyword evidence="3" id="KW-1185">Reference proteome</keyword>
<dbReference type="OrthoDB" id="2426273at2759"/>
<dbReference type="InterPro" id="IPR010730">
    <property type="entry name" value="HET"/>
</dbReference>
<dbReference type="PANTHER" id="PTHR39596">
    <property type="match status" value="1"/>
</dbReference>
<dbReference type="PANTHER" id="PTHR39596:SF2">
    <property type="entry name" value="HET DOMAIN PROTEIN (AFU_ORTHOLOGUE AFUA_1G17550)-RELATED"/>
    <property type="match status" value="1"/>
</dbReference>
<accession>A0A3D8QGM8</accession>
<sequence>MEHLPPVLEPYQPLYVPYIADHDYDADQFSTYPHRQGWDIESLQAGNFQGRSPAEVASFLQAWLYFGMISEVTKLEIDSKAFVRVDDAGKKWLTTEKLPDLLQDFRKKVEEDRAKEDKVQLFEQRNARIYDCFKLSRSVWQAITALQNNPLPDEIAFAIHILAITLQVGCTEICGLGRGAVYPTDITMQPGYRVVPWETDMHWRIIPNPFAENRMISQGWCPSIVEQVRVSFNILGQYYVSLLGPPKRTMDHTGCAKGERDCQAFKNVTGKPNTHLEDGCSCQSIYVNPQRLEAIIAQKDIPVLCFDAESKTLEVVAIGSRPGLEYTAISHVWTDGWGNAENNSLSLCRIEKLVGWIARTYDVPDFRVMTSEGQFQRLHDFHSQTTSGRWQRISESCMQTNDGTWKQPPSRGYVGKLYFWMDTLCVPRYPDHIYKRAIMQMRQVYSEAERVLVLDAELLASSGLAKYEEIEMRIETSRWVRRLWTVQEGALARRLFFQFADQAVITSTGTILWVSRQIDLAKNFYNSIGWDCHMAFESYQTMTDKSALVQYIWMQLLHNRSVTVSNDEPICAAILMNFDLEYLMLADNHDERMRRYWEMHGNHVPVALLFLPGSRLKIRGFKWAPDSVLPCSFAGGDLYNLGTITSCEPGTDDMMPAKCLSFSIPAVRTFLVDMPQVPVGFGFPCTIDGRKYYIHMPPNSNVAHFAALEQPGNHQLAVIIERACIQESDGTWQISGSRAAMVSVLGKQDGSWTAEFVGLVIFIQDDSTYHRYPRFPYTEMQLKDMSRDPVSGAWVQNEIQWRLI</sequence>
<gene>
    <name evidence="2" type="ORF">BP6252_12213</name>
</gene>
<dbReference type="EMBL" id="PDLM01000015">
    <property type="protein sequence ID" value="RDW60830.1"/>
    <property type="molecule type" value="Genomic_DNA"/>
</dbReference>
<evidence type="ECO:0000313" key="3">
    <source>
        <dbReference type="Proteomes" id="UP000256645"/>
    </source>
</evidence>